<dbReference type="SMART" id="SM00327">
    <property type="entry name" value="VWA"/>
    <property type="match status" value="1"/>
</dbReference>
<protein>
    <submittedName>
        <fullName evidence="2">Uncharacterized conserved protein YegL, contains vWA domain of TerY type</fullName>
    </submittedName>
</protein>
<feature type="domain" description="VWFA" evidence="1">
    <location>
        <begin position="20"/>
        <end position="199"/>
    </location>
</feature>
<dbReference type="PANTHER" id="PTHR10338">
    <property type="entry name" value="INTER-ALPHA-TRYPSIN INHIBITOR HEAVY CHAIN FAMILY MEMBER"/>
    <property type="match status" value="1"/>
</dbReference>
<dbReference type="InterPro" id="IPR002035">
    <property type="entry name" value="VWF_A"/>
</dbReference>
<dbReference type="InterPro" id="IPR050934">
    <property type="entry name" value="ITIH"/>
</dbReference>
<evidence type="ECO:0000259" key="1">
    <source>
        <dbReference type="PROSITE" id="PS50234"/>
    </source>
</evidence>
<accession>A0A1M6FMR4</accession>
<dbReference type="AlphaFoldDB" id="A0A1M6FMR4"/>
<dbReference type="PROSITE" id="PS50234">
    <property type="entry name" value="VWFA"/>
    <property type="match status" value="1"/>
</dbReference>
<sequence length="224" mass="24831">MNLNELREQDLYDNPTPRVPVCLVLDTSGSMMGEPIDELNKGVALFFKSIKDDPIAKYAAEISIINFGGAIANKVLDFTTVEKQKVPTLEAHGLTPMGSAITMALDILERRKEEYSEAGVEYFQPWLVIMTDGIPTDSIEEVIQRTVKLVNNRKLTVFPIGIGDEADMDILSKFSPGNAPAKLKDLDFTALFEWLSQSVIDTSKSMAGESINLKDPSTWMELDL</sequence>
<dbReference type="SUPFAM" id="SSF53300">
    <property type="entry name" value="vWA-like"/>
    <property type="match status" value="1"/>
</dbReference>
<dbReference type="EMBL" id="FQZB01000005">
    <property type="protein sequence ID" value="SHI98977.1"/>
    <property type="molecule type" value="Genomic_DNA"/>
</dbReference>
<dbReference type="OrthoDB" id="9806395at2"/>
<keyword evidence="3" id="KW-1185">Reference proteome</keyword>
<dbReference type="RefSeq" id="WP_072985739.1">
    <property type="nucleotide sequence ID" value="NZ_FQZB01000005.1"/>
</dbReference>
<dbReference type="InterPro" id="IPR036465">
    <property type="entry name" value="vWFA_dom_sf"/>
</dbReference>
<dbReference type="PANTHER" id="PTHR10338:SF108">
    <property type="entry name" value="INTER-ALPHA-TRYPSIN INHIBITOR HEAVY CHAIN H4-LIKE PROTEIN"/>
    <property type="match status" value="1"/>
</dbReference>
<evidence type="ECO:0000313" key="3">
    <source>
        <dbReference type="Proteomes" id="UP000184310"/>
    </source>
</evidence>
<name>A0A1M6FMR4_9CLOT</name>
<gene>
    <name evidence="2" type="ORF">SAMN02745163_01182</name>
</gene>
<proteinExistence type="predicted"/>
<dbReference type="InterPro" id="IPR011392">
    <property type="entry name" value="Tellurite-R_TerY"/>
</dbReference>
<dbReference type="Pfam" id="PF00092">
    <property type="entry name" value="VWA"/>
    <property type="match status" value="1"/>
</dbReference>
<reference evidence="2 3" key="1">
    <citation type="submission" date="2016-11" db="EMBL/GenBank/DDBJ databases">
        <authorList>
            <person name="Jaros S."/>
            <person name="Januszkiewicz K."/>
            <person name="Wedrychowicz H."/>
        </authorList>
    </citation>
    <scope>NUCLEOTIDE SEQUENCE [LARGE SCALE GENOMIC DNA]</scope>
    <source>
        <strain evidence="2 3">DSM 21758</strain>
    </source>
</reference>
<organism evidence="2 3">
    <name type="scientific">Clostridium cavendishii DSM 21758</name>
    <dbReference type="NCBI Taxonomy" id="1121302"/>
    <lineage>
        <taxon>Bacteria</taxon>
        <taxon>Bacillati</taxon>
        <taxon>Bacillota</taxon>
        <taxon>Clostridia</taxon>
        <taxon>Eubacteriales</taxon>
        <taxon>Clostridiaceae</taxon>
        <taxon>Clostridium</taxon>
    </lineage>
</organism>
<evidence type="ECO:0000313" key="2">
    <source>
        <dbReference type="EMBL" id="SHI98977.1"/>
    </source>
</evidence>
<dbReference type="Gene3D" id="3.40.50.410">
    <property type="entry name" value="von Willebrand factor, type A domain"/>
    <property type="match status" value="1"/>
</dbReference>
<dbReference type="STRING" id="1121302.SAMN02745163_01182"/>
<dbReference type="PIRSF" id="PIRSF020634">
    <property type="entry name" value="TerY_vWA"/>
    <property type="match status" value="1"/>
</dbReference>
<dbReference type="Proteomes" id="UP000184310">
    <property type="component" value="Unassembled WGS sequence"/>
</dbReference>